<comment type="caution">
    <text evidence="2">The sequence shown here is derived from an EMBL/GenBank/DDBJ whole genome shotgun (WGS) entry which is preliminary data.</text>
</comment>
<keyword evidence="1" id="KW-0812">Transmembrane</keyword>
<dbReference type="RefSeq" id="WP_307003217.1">
    <property type="nucleotide sequence ID" value="NZ_JAUTBK010000002.1"/>
</dbReference>
<dbReference type="Proteomes" id="UP001233360">
    <property type="component" value="Unassembled WGS sequence"/>
</dbReference>
<feature type="transmembrane region" description="Helical" evidence="1">
    <location>
        <begin position="6"/>
        <end position="24"/>
    </location>
</feature>
<evidence type="ECO:0000313" key="3">
    <source>
        <dbReference type="Proteomes" id="UP001233360"/>
    </source>
</evidence>
<keyword evidence="3" id="KW-1185">Reference proteome</keyword>
<reference evidence="2 3" key="1">
    <citation type="submission" date="2023-07" db="EMBL/GenBank/DDBJ databases">
        <title>Functional and genomic diversity of the sorghum phyllosphere microbiome.</title>
        <authorList>
            <person name="Shade A."/>
        </authorList>
    </citation>
    <scope>NUCLEOTIDE SEQUENCE [LARGE SCALE GENOMIC DNA]</scope>
    <source>
        <strain evidence="2 3">SORGH_AS_0887</strain>
    </source>
</reference>
<organism evidence="2 3">
    <name type="scientific">Acinetobacter baylyi</name>
    <dbReference type="NCBI Taxonomy" id="202950"/>
    <lineage>
        <taxon>Bacteria</taxon>
        <taxon>Pseudomonadati</taxon>
        <taxon>Pseudomonadota</taxon>
        <taxon>Gammaproteobacteria</taxon>
        <taxon>Moraxellales</taxon>
        <taxon>Moraxellaceae</taxon>
        <taxon>Acinetobacter</taxon>
    </lineage>
</organism>
<keyword evidence="1" id="KW-0472">Membrane</keyword>
<evidence type="ECO:0000256" key="1">
    <source>
        <dbReference type="SAM" id="Phobius"/>
    </source>
</evidence>
<gene>
    <name evidence="2" type="ORF">QE380_001583</name>
</gene>
<keyword evidence="1" id="KW-1133">Transmembrane helix</keyword>
<evidence type="ECO:0008006" key="4">
    <source>
        <dbReference type="Google" id="ProtNLM"/>
    </source>
</evidence>
<sequence length="272" mass="32091">MRGLRWLYALCAGLMIFILGVFFWSREPIQPLAPSSKPTQTKVLLAPIKSQNTWVDIEKPVCKAKTCALIHIQTLKTDQAWLNTWVNQNIATVIQEQLKQKVEPLTLQSALDQYVKQSRQWQAQYSRNRPYELDISTKLIYQKNQYVLLRTVLNAKQEELTIKNRSYLHVADREQKKPIILKEMIQPQQFNQFSAWVQTAYQKWLNEQPQEVQKEAPKQLDWQDADWFFDQEGIGLHYRGNQISEHADQFDLYLSSDQTKAVLQTQIYQKMF</sequence>
<dbReference type="EMBL" id="JAUTBK010000002">
    <property type="protein sequence ID" value="MDQ1208660.1"/>
    <property type="molecule type" value="Genomic_DNA"/>
</dbReference>
<protein>
    <recommendedName>
        <fullName evidence="4">DUF3298 domain-containing protein</fullName>
    </recommendedName>
</protein>
<accession>A0ABU0UVS9</accession>
<evidence type="ECO:0000313" key="2">
    <source>
        <dbReference type="EMBL" id="MDQ1208660.1"/>
    </source>
</evidence>
<dbReference type="Gene3D" id="3.30.565.40">
    <property type="entry name" value="Fervidobacterium nodosum Rt17-B1 like"/>
    <property type="match status" value="1"/>
</dbReference>
<proteinExistence type="predicted"/>
<name>A0ABU0UVS9_ACIBI</name>